<reference evidence="2" key="1">
    <citation type="journal article" date="2019" name="Int. J. Syst. Evol. Microbiol.">
        <title>The Global Catalogue of Microorganisms (GCM) 10K type strain sequencing project: providing services to taxonomists for standard genome sequencing and annotation.</title>
        <authorList>
            <consortium name="The Broad Institute Genomics Platform"/>
            <consortium name="The Broad Institute Genome Sequencing Center for Infectious Disease"/>
            <person name="Wu L."/>
            <person name="Ma J."/>
        </authorList>
    </citation>
    <scope>NUCLEOTIDE SEQUENCE [LARGE SCALE GENOMIC DNA]</scope>
    <source>
        <strain evidence="2">JCM 13852</strain>
    </source>
</reference>
<accession>A0ABW0XWG9</accession>
<comment type="caution">
    <text evidence="1">The sequence shown here is derived from an EMBL/GenBank/DDBJ whole genome shotgun (WGS) entry which is preliminary data.</text>
</comment>
<evidence type="ECO:0000313" key="1">
    <source>
        <dbReference type="EMBL" id="MFC5673444.1"/>
    </source>
</evidence>
<dbReference type="RefSeq" id="WP_381217307.1">
    <property type="nucleotide sequence ID" value="NZ_JBHSPC010000085.1"/>
</dbReference>
<keyword evidence="2" id="KW-1185">Reference proteome</keyword>
<dbReference type="Proteomes" id="UP001596183">
    <property type="component" value="Unassembled WGS sequence"/>
</dbReference>
<organism evidence="1 2">
    <name type="scientific">Streptomyces incanus</name>
    <dbReference type="NCBI Taxonomy" id="887453"/>
    <lineage>
        <taxon>Bacteria</taxon>
        <taxon>Bacillati</taxon>
        <taxon>Actinomycetota</taxon>
        <taxon>Actinomycetes</taxon>
        <taxon>Kitasatosporales</taxon>
        <taxon>Streptomycetaceae</taxon>
        <taxon>Streptomyces</taxon>
    </lineage>
</organism>
<dbReference type="SUPFAM" id="SSF56529">
    <property type="entry name" value="FAH"/>
    <property type="match status" value="1"/>
</dbReference>
<sequence length="283" mass="29569">MLANPQTTQPPPWDETRKHADLERAANMLINADLTGRPARGVTALLEPYAEQGAETVASLNFRRATDEGCRVAGRAVSLPESPDGAVAVGGYYLSSSVHGSGAVIPSNQLVQPLVTGAFAIRIGTPLHHLDVTVPEIHAAAAGMYAALAVNSRRTVIDEPSTTLERIADNAHAGHVVVSDTWLAPTGVDLALIGLDLATDTAAGRLWPHAGTWTQLAHALRRSIALFGPVQPGEVVVLPCQGRALELAPDATATLTAGPFGTVRVSHGQGSYEEGFEPLTPAN</sequence>
<evidence type="ECO:0008006" key="3">
    <source>
        <dbReference type="Google" id="ProtNLM"/>
    </source>
</evidence>
<protein>
    <recommendedName>
        <fullName evidence="3">2-keto-4-pentenoate hydratase</fullName>
    </recommendedName>
</protein>
<name>A0ABW0XWG9_9ACTN</name>
<gene>
    <name evidence="1" type="ORF">ACFP2V_26070</name>
</gene>
<evidence type="ECO:0000313" key="2">
    <source>
        <dbReference type="Proteomes" id="UP001596183"/>
    </source>
</evidence>
<dbReference type="EMBL" id="JBHSPC010000085">
    <property type="protein sequence ID" value="MFC5673444.1"/>
    <property type="molecule type" value="Genomic_DNA"/>
</dbReference>
<proteinExistence type="predicted"/>
<dbReference type="Gene3D" id="3.90.850.10">
    <property type="entry name" value="Fumarylacetoacetase-like, C-terminal domain"/>
    <property type="match status" value="1"/>
</dbReference>
<dbReference type="InterPro" id="IPR036663">
    <property type="entry name" value="Fumarylacetoacetase_C_sf"/>
</dbReference>